<protein>
    <submittedName>
        <fullName evidence="2">Uncharacterized protein</fullName>
    </submittedName>
</protein>
<dbReference type="AlphaFoldDB" id="A0A8J2LHL9"/>
<name>A0A8J2LHL9_9HEXA</name>
<dbReference type="Proteomes" id="UP000708208">
    <property type="component" value="Unassembled WGS sequence"/>
</dbReference>
<keyword evidence="3" id="KW-1185">Reference proteome</keyword>
<feature type="signal peptide" evidence="1">
    <location>
        <begin position="1"/>
        <end position="22"/>
    </location>
</feature>
<evidence type="ECO:0000313" key="3">
    <source>
        <dbReference type="Proteomes" id="UP000708208"/>
    </source>
</evidence>
<keyword evidence="1" id="KW-0732">Signal</keyword>
<evidence type="ECO:0000313" key="2">
    <source>
        <dbReference type="EMBL" id="CAG7835668.1"/>
    </source>
</evidence>
<feature type="chain" id="PRO_5035318711" evidence="1">
    <location>
        <begin position="23"/>
        <end position="73"/>
    </location>
</feature>
<proteinExistence type="predicted"/>
<organism evidence="2 3">
    <name type="scientific">Allacma fusca</name>
    <dbReference type="NCBI Taxonomy" id="39272"/>
    <lineage>
        <taxon>Eukaryota</taxon>
        <taxon>Metazoa</taxon>
        <taxon>Ecdysozoa</taxon>
        <taxon>Arthropoda</taxon>
        <taxon>Hexapoda</taxon>
        <taxon>Collembola</taxon>
        <taxon>Symphypleona</taxon>
        <taxon>Sminthuridae</taxon>
        <taxon>Allacma</taxon>
    </lineage>
</organism>
<dbReference type="EMBL" id="CAJVCH010570718">
    <property type="protein sequence ID" value="CAG7835668.1"/>
    <property type="molecule type" value="Genomic_DNA"/>
</dbReference>
<gene>
    <name evidence="2" type="ORF">AFUS01_LOCUS45005</name>
</gene>
<sequence>MDQNCLLTVWAFLVIIVQSASSASMGQVDSTKQDLTTRDSHYLEKIKEFKYIVSGFDYEDRPGKAGWGSLPHL</sequence>
<accession>A0A8J2LHL9</accession>
<reference evidence="2" key="1">
    <citation type="submission" date="2021-06" db="EMBL/GenBank/DDBJ databases">
        <authorList>
            <person name="Hodson N. C."/>
            <person name="Mongue J. A."/>
            <person name="Jaron S. K."/>
        </authorList>
    </citation>
    <scope>NUCLEOTIDE SEQUENCE</scope>
</reference>
<evidence type="ECO:0000256" key="1">
    <source>
        <dbReference type="SAM" id="SignalP"/>
    </source>
</evidence>
<comment type="caution">
    <text evidence="2">The sequence shown here is derived from an EMBL/GenBank/DDBJ whole genome shotgun (WGS) entry which is preliminary data.</text>
</comment>